<evidence type="ECO:0000256" key="2">
    <source>
        <dbReference type="RuleBase" id="RU361183"/>
    </source>
</evidence>
<keyword evidence="1 2" id="KW-0645">Protease</keyword>
<keyword evidence="7" id="KW-1185">Reference proteome</keyword>
<evidence type="ECO:0000259" key="5">
    <source>
        <dbReference type="PROSITE" id="PS51864"/>
    </source>
</evidence>
<comment type="caution">
    <text evidence="1">Lacks conserved residue(s) required for the propagation of feature annotation.</text>
</comment>
<dbReference type="SUPFAM" id="SSF55486">
    <property type="entry name" value="Metalloproteases ('zincins'), catalytic domain"/>
    <property type="match status" value="1"/>
</dbReference>
<feature type="domain" description="MAM" evidence="4">
    <location>
        <begin position="393"/>
        <end position="558"/>
    </location>
</feature>
<feature type="binding site" evidence="1">
    <location>
        <position position="260"/>
    </location>
    <ligand>
        <name>Zn(2+)</name>
        <dbReference type="ChEBI" id="CHEBI:29105"/>
        <note>catalytic</note>
    </ligand>
</feature>
<dbReference type="Gene3D" id="2.60.120.200">
    <property type="match status" value="1"/>
</dbReference>
<dbReference type="AlphaFoldDB" id="A0A8S4NYQ4"/>
<dbReference type="Gene3D" id="3.40.390.10">
    <property type="entry name" value="Collagenase (Catalytic Domain)"/>
    <property type="match status" value="1"/>
</dbReference>
<gene>
    <name evidence="6" type="ORF">OFUS_LOCUS12825</name>
</gene>
<dbReference type="Pfam" id="PF00629">
    <property type="entry name" value="MAM"/>
    <property type="match status" value="1"/>
</dbReference>
<organism evidence="6 7">
    <name type="scientific">Owenia fusiformis</name>
    <name type="common">Polychaete worm</name>
    <dbReference type="NCBI Taxonomy" id="6347"/>
    <lineage>
        <taxon>Eukaryota</taxon>
        <taxon>Metazoa</taxon>
        <taxon>Spiralia</taxon>
        <taxon>Lophotrochozoa</taxon>
        <taxon>Annelida</taxon>
        <taxon>Polychaeta</taxon>
        <taxon>Sedentaria</taxon>
        <taxon>Canalipalpata</taxon>
        <taxon>Sabellida</taxon>
        <taxon>Oweniida</taxon>
        <taxon>Oweniidae</taxon>
        <taxon>Owenia</taxon>
    </lineage>
</organism>
<dbReference type="CDD" id="cd04280">
    <property type="entry name" value="ZnMc_astacin_like"/>
    <property type="match status" value="1"/>
</dbReference>
<dbReference type="InterPro" id="IPR000998">
    <property type="entry name" value="MAM_dom"/>
</dbReference>
<evidence type="ECO:0000256" key="1">
    <source>
        <dbReference type="PROSITE-ProRule" id="PRU01211"/>
    </source>
</evidence>
<feature type="compositionally biased region" description="Acidic residues" evidence="3">
    <location>
        <begin position="58"/>
        <end position="85"/>
    </location>
</feature>
<dbReference type="SMART" id="SM00235">
    <property type="entry name" value="ZnMc"/>
    <property type="match status" value="1"/>
</dbReference>
<dbReference type="EMBL" id="CAIIXF020000006">
    <property type="protein sequence ID" value="CAH1787046.1"/>
    <property type="molecule type" value="Genomic_DNA"/>
</dbReference>
<dbReference type="GO" id="GO:0006508">
    <property type="term" value="P:proteolysis"/>
    <property type="evidence" value="ECO:0007669"/>
    <property type="project" value="UniProtKB-KW"/>
</dbReference>
<feature type="region of interest" description="Disordered" evidence="3">
    <location>
        <begin position="56"/>
        <end position="141"/>
    </location>
</feature>
<reference evidence="6" key="1">
    <citation type="submission" date="2022-03" db="EMBL/GenBank/DDBJ databases">
        <authorList>
            <person name="Martin C."/>
        </authorList>
    </citation>
    <scope>NUCLEOTIDE SEQUENCE</scope>
</reference>
<keyword evidence="1 2" id="KW-0482">Metalloprotease</keyword>
<proteinExistence type="predicted"/>
<feature type="domain" description="Peptidase M12A" evidence="5">
    <location>
        <begin position="160"/>
        <end position="361"/>
    </location>
</feature>
<keyword evidence="1 2" id="KW-0378">Hydrolase</keyword>
<comment type="cofactor">
    <cofactor evidence="1 2">
        <name>Zn(2+)</name>
        <dbReference type="ChEBI" id="CHEBI:29105"/>
    </cofactor>
    <text evidence="1 2">Binds 1 zinc ion per subunit.</text>
</comment>
<dbReference type="GO" id="GO:0016020">
    <property type="term" value="C:membrane"/>
    <property type="evidence" value="ECO:0007669"/>
    <property type="project" value="InterPro"/>
</dbReference>
<evidence type="ECO:0000256" key="3">
    <source>
        <dbReference type="SAM" id="MobiDB-lite"/>
    </source>
</evidence>
<dbReference type="InterPro" id="IPR024079">
    <property type="entry name" value="MetalloPept_cat_dom_sf"/>
</dbReference>
<feature type="binding site" evidence="1">
    <location>
        <position position="270"/>
    </location>
    <ligand>
        <name>Zn(2+)</name>
        <dbReference type="ChEBI" id="CHEBI:29105"/>
        <note>catalytic</note>
    </ligand>
</feature>
<dbReference type="InterPro" id="IPR001506">
    <property type="entry name" value="Peptidase_M12A"/>
</dbReference>
<dbReference type="OrthoDB" id="291007at2759"/>
<feature type="active site" evidence="1">
    <location>
        <position position="261"/>
    </location>
</feature>
<name>A0A8S4NYQ4_OWEFU</name>
<dbReference type="PROSITE" id="PS50060">
    <property type="entry name" value="MAM_2"/>
    <property type="match status" value="1"/>
</dbReference>
<dbReference type="PRINTS" id="PR00480">
    <property type="entry name" value="ASTACIN"/>
</dbReference>
<keyword evidence="1 2" id="KW-0479">Metal-binding</keyword>
<dbReference type="PANTHER" id="PTHR10127:SF850">
    <property type="entry name" value="METALLOENDOPEPTIDASE"/>
    <property type="match status" value="1"/>
</dbReference>
<dbReference type="SUPFAM" id="SSF49899">
    <property type="entry name" value="Concanavalin A-like lectins/glucanases"/>
    <property type="match status" value="1"/>
</dbReference>
<accession>A0A8S4NYQ4</accession>
<feature type="binding site" evidence="1">
    <location>
        <position position="264"/>
    </location>
    <ligand>
        <name>Zn(2+)</name>
        <dbReference type="ChEBI" id="CHEBI:29105"/>
        <note>catalytic</note>
    </ligand>
</feature>
<feature type="compositionally biased region" description="Acidic residues" evidence="3">
    <location>
        <begin position="93"/>
        <end position="104"/>
    </location>
</feature>
<keyword evidence="1 2" id="KW-0862">Zinc</keyword>
<evidence type="ECO:0000313" key="7">
    <source>
        <dbReference type="Proteomes" id="UP000749559"/>
    </source>
</evidence>
<evidence type="ECO:0000313" key="6">
    <source>
        <dbReference type="EMBL" id="CAH1787046.1"/>
    </source>
</evidence>
<dbReference type="SMART" id="SM00137">
    <property type="entry name" value="MAM"/>
    <property type="match status" value="1"/>
</dbReference>
<keyword evidence="2" id="KW-0732">Signal</keyword>
<dbReference type="Proteomes" id="UP000749559">
    <property type="component" value="Unassembled WGS sequence"/>
</dbReference>
<dbReference type="InterPro" id="IPR034035">
    <property type="entry name" value="Astacin-like_dom"/>
</dbReference>
<dbReference type="EC" id="3.4.24.-" evidence="2"/>
<feature type="signal peptide" evidence="2">
    <location>
        <begin position="1"/>
        <end position="17"/>
    </location>
</feature>
<dbReference type="GO" id="GO:0004222">
    <property type="term" value="F:metalloendopeptidase activity"/>
    <property type="evidence" value="ECO:0007669"/>
    <property type="project" value="UniProtKB-UniRule"/>
</dbReference>
<feature type="compositionally biased region" description="Acidic residues" evidence="3">
    <location>
        <begin position="131"/>
        <end position="141"/>
    </location>
</feature>
<feature type="compositionally biased region" description="Basic residues" evidence="3">
    <location>
        <begin position="108"/>
        <end position="124"/>
    </location>
</feature>
<feature type="chain" id="PRO_5035959270" description="Metalloendopeptidase" evidence="2">
    <location>
        <begin position="18"/>
        <end position="560"/>
    </location>
</feature>
<evidence type="ECO:0000259" key="4">
    <source>
        <dbReference type="PROSITE" id="PS50060"/>
    </source>
</evidence>
<dbReference type="InterPro" id="IPR013320">
    <property type="entry name" value="ConA-like_dom_sf"/>
</dbReference>
<protein>
    <recommendedName>
        <fullName evidence="2">Metalloendopeptidase</fullName>
        <ecNumber evidence="2">3.4.24.-</ecNumber>
    </recommendedName>
</protein>
<dbReference type="PROSITE" id="PS51864">
    <property type="entry name" value="ASTACIN"/>
    <property type="match status" value="1"/>
</dbReference>
<comment type="caution">
    <text evidence="6">The sequence shown here is derived from an EMBL/GenBank/DDBJ whole genome shotgun (WGS) entry which is preliminary data.</text>
</comment>
<dbReference type="GO" id="GO:0008270">
    <property type="term" value="F:zinc ion binding"/>
    <property type="evidence" value="ECO:0007669"/>
    <property type="project" value="UniProtKB-UniRule"/>
</dbReference>
<dbReference type="InterPro" id="IPR006026">
    <property type="entry name" value="Peptidase_Metallo"/>
</dbReference>
<sequence>MMLLKMLICLLVVGTFGEKPPCTEGPNGEKMRELTLKQPKVECYRTVCIKVKDNGERYDEDEANEEVEEENDSTTDDDDGEDPEIDNSIAGEGEIESNCNDEDESTKRHNKAVKRRRKKNKHKLHETADDKNEEDEESEIQDGDIRVLKNQDDTTKKFKNAIGYNGLWTKGIVYFKIDKSYSKSEKDYIVACLEDLEGRLSSNKDKPNCIKFKKYKAGVRNYLDIKNGGGCSSFVGMLGKNQTVTLKAKGCLYQMGTVQHEIIHALGFYHEHSRPDREEFIKIIWENIKTGFSSNFDVKRSAKTLVPYDYESVMHYKQNAFSKDPRYLRTIQPIQPRKEVGQRNGISDLDTLEIQRLYHCEETVEIDDSLSGRDGSNAVTHAPPEGPAKLKALHCTVDASESKVPCSIREISEPKLLKNESCSSGHYPKFERTTWNWLGGYYWYMDGDMLKDNDTAQLESEVIHPGEYCLQFSYWNYASKSYMRVYIEYNEIGEKYSKPDEQSWITPTIPFIAKNRFVLQFVITIDKTVVNNRFASAAGDFALDEIRLAPIVRGECKYPS</sequence>
<dbReference type="PANTHER" id="PTHR10127">
    <property type="entry name" value="DISCOIDIN, CUB, EGF, LAMININ , AND ZINC METALLOPROTEASE DOMAIN CONTAINING"/>
    <property type="match status" value="1"/>
</dbReference>
<dbReference type="Pfam" id="PF01400">
    <property type="entry name" value="Astacin"/>
    <property type="match status" value="1"/>
</dbReference>